<evidence type="ECO:0000313" key="2">
    <source>
        <dbReference type="Proteomes" id="UP000261500"/>
    </source>
</evidence>
<dbReference type="AlphaFoldDB" id="A0A3B3V637"/>
<name>A0A3B3V637_9TELE</name>
<evidence type="ECO:0000313" key="1">
    <source>
        <dbReference type="Ensembl" id="ENSPLAP00000020376.1"/>
    </source>
</evidence>
<proteinExistence type="predicted"/>
<dbReference type="Proteomes" id="UP000261500">
    <property type="component" value="Unplaced"/>
</dbReference>
<accession>A0A3B3V637</accession>
<dbReference type="Ensembl" id="ENSPLAT00000013694.1">
    <property type="protein sequence ID" value="ENSPLAP00000020376.1"/>
    <property type="gene ID" value="ENSPLAG00000003238.1"/>
</dbReference>
<sequence>PAPLKRNPFQPNIFNKSKCQNCFKSREVHPLNDSDLEQVGSAAVPVIRMFSFY</sequence>
<dbReference type="GeneTree" id="ENSGT01090000260189"/>
<protein>
    <submittedName>
        <fullName evidence="1">Uncharacterized protein</fullName>
    </submittedName>
</protein>
<reference evidence="1" key="1">
    <citation type="submission" date="2025-08" db="UniProtKB">
        <authorList>
            <consortium name="Ensembl"/>
        </authorList>
    </citation>
    <scope>IDENTIFICATION</scope>
</reference>
<organism evidence="1 2">
    <name type="scientific">Poecilia latipinna</name>
    <name type="common">sailfin molly</name>
    <dbReference type="NCBI Taxonomy" id="48699"/>
    <lineage>
        <taxon>Eukaryota</taxon>
        <taxon>Metazoa</taxon>
        <taxon>Chordata</taxon>
        <taxon>Craniata</taxon>
        <taxon>Vertebrata</taxon>
        <taxon>Euteleostomi</taxon>
        <taxon>Actinopterygii</taxon>
        <taxon>Neopterygii</taxon>
        <taxon>Teleostei</taxon>
        <taxon>Neoteleostei</taxon>
        <taxon>Acanthomorphata</taxon>
        <taxon>Ovalentaria</taxon>
        <taxon>Atherinomorphae</taxon>
        <taxon>Cyprinodontiformes</taxon>
        <taxon>Poeciliidae</taxon>
        <taxon>Poeciliinae</taxon>
        <taxon>Poecilia</taxon>
    </lineage>
</organism>
<keyword evidence="2" id="KW-1185">Reference proteome</keyword>
<reference evidence="1" key="2">
    <citation type="submission" date="2025-09" db="UniProtKB">
        <authorList>
            <consortium name="Ensembl"/>
        </authorList>
    </citation>
    <scope>IDENTIFICATION</scope>
</reference>